<dbReference type="Gene3D" id="2.60.40.10">
    <property type="entry name" value="Immunoglobulins"/>
    <property type="match status" value="1"/>
</dbReference>
<feature type="compositionally biased region" description="Polar residues" evidence="3">
    <location>
        <begin position="1134"/>
        <end position="1143"/>
    </location>
</feature>
<dbReference type="GO" id="GO:0046872">
    <property type="term" value="F:metal ion binding"/>
    <property type="evidence" value="ECO:0007669"/>
    <property type="project" value="UniProtKB-KW"/>
</dbReference>
<dbReference type="CDD" id="cd04794">
    <property type="entry name" value="euk_LANCL"/>
    <property type="match status" value="1"/>
</dbReference>
<feature type="domain" description="Galactose oxidase-like Early set" evidence="6">
    <location>
        <begin position="903"/>
        <end position="1011"/>
    </location>
</feature>
<keyword evidence="1" id="KW-0732">Signal</keyword>
<keyword evidence="2" id="KW-0479">Metal-binding</keyword>
<dbReference type="Pfam" id="PF09118">
    <property type="entry name" value="GO-like_E_set"/>
    <property type="match status" value="1"/>
</dbReference>
<dbReference type="AlphaFoldDB" id="A0A1C7MKB8"/>
<dbReference type="SUPFAM" id="SSF50965">
    <property type="entry name" value="Galactose oxidase, central domain"/>
    <property type="match status" value="1"/>
</dbReference>
<dbReference type="SMART" id="SM01260">
    <property type="entry name" value="LANC_like"/>
    <property type="match status" value="1"/>
</dbReference>
<dbReference type="GO" id="GO:0031179">
    <property type="term" value="P:peptide modification"/>
    <property type="evidence" value="ECO:0007669"/>
    <property type="project" value="InterPro"/>
</dbReference>
<reference evidence="7 8" key="1">
    <citation type="submission" date="2016-03" db="EMBL/GenBank/DDBJ databases">
        <title>Whole genome sequencing of Grifola frondosa 9006-11.</title>
        <authorList>
            <person name="Min B."/>
            <person name="Park H."/>
            <person name="Kim J.-G."/>
            <person name="Cho H."/>
            <person name="Oh Y.-L."/>
            <person name="Kong W.-S."/>
            <person name="Choi I.-G."/>
        </authorList>
    </citation>
    <scope>NUCLEOTIDE SEQUENCE [LARGE SCALE GENOMIC DNA]</scope>
    <source>
        <strain evidence="7 8">9006-11</strain>
    </source>
</reference>
<dbReference type="InterPro" id="IPR012341">
    <property type="entry name" value="6hp_glycosidase-like_sf"/>
</dbReference>
<dbReference type="SUPFAM" id="SSF81296">
    <property type="entry name" value="E set domains"/>
    <property type="match status" value="1"/>
</dbReference>
<dbReference type="Gene3D" id="1.50.10.10">
    <property type="match status" value="1"/>
</dbReference>
<dbReference type="EMBL" id="LUGG01000002">
    <property type="protein sequence ID" value="OBZ77248.1"/>
    <property type="molecule type" value="Genomic_DNA"/>
</dbReference>
<keyword evidence="8" id="KW-1185">Reference proteome</keyword>
<dbReference type="InterPro" id="IPR007822">
    <property type="entry name" value="LANC-like"/>
</dbReference>
<dbReference type="OrthoDB" id="2019572at2759"/>
<dbReference type="Proteomes" id="UP000092993">
    <property type="component" value="Unassembled WGS sequence"/>
</dbReference>
<evidence type="ECO:0000256" key="2">
    <source>
        <dbReference type="PIRSR" id="PIRSR607822-1"/>
    </source>
</evidence>
<keyword evidence="4" id="KW-1133">Transmembrane helix</keyword>
<dbReference type="InterPro" id="IPR013783">
    <property type="entry name" value="Ig-like_fold"/>
</dbReference>
<feature type="binding site" evidence="2">
    <location>
        <position position="294"/>
    </location>
    <ligand>
        <name>Zn(2+)</name>
        <dbReference type="ChEBI" id="CHEBI:29105"/>
    </ligand>
</feature>
<dbReference type="CDD" id="cd02851">
    <property type="entry name" value="E_set_GO_C"/>
    <property type="match status" value="1"/>
</dbReference>
<evidence type="ECO:0000256" key="3">
    <source>
        <dbReference type="SAM" id="MobiDB-lite"/>
    </source>
</evidence>
<organism evidence="7 8">
    <name type="scientific">Grifola frondosa</name>
    <name type="common">Maitake</name>
    <name type="synonym">Polyporus frondosus</name>
    <dbReference type="NCBI Taxonomy" id="5627"/>
    <lineage>
        <taxon>Eukaryota</taxon>
        <taxon>Fungi</taxon>
        <taxon>Dikarya</taxon>
        <taxon>Basidiomycota</taxon>
        <taxon>Agaricomycotina</taxon>
        <taxon>Agaricomycetes</taxon>
        <taxon>Polyporales</taxon>
        <taxon>Grifolaceae</taxon>
        <taxon>Grifola</taxon>
    </lineage>
</organism>
<feature type="domain" description="Glyoxal oxidase N-terminal" evidence="5">
    <location>
        <begin position="623"/>
        <end position="897"/>
    </location>
</feature>
<evidence type="ECO:0000259" key="6">
    <source>
        <dbReference type="Pfam" id="PF09118"/>
    </source>
</evidence>
<dbReference type="Pfam" id="PF07250">
    <property type="entry name" value="Glyoxal_oxid_N"/>
    <property type="match status" value="1"/>
</dbReference>
<dbReference type="InterPro" id="IPR011043">
    <property type="entry name" value="Gal_Oxase/kelch_b-propeller"/>
</dbReference>
<feature type="binding site" evidence="2">
    <location>
        <position position="351"/>
    </location>
    <ligand>
        <name>Zn(2+)</name>
        <dbReference type="ChEBI" id="CHEBI:29105"/>
    </ligand>
</feature>
<dbReference type="SUPFAM" id="SSF158745">
    <property type="entry name" value="LanC-like"/>
    <property type="match status" value="1"/>
</dbReference>
<gene>
    <name evidence="7" type="primary">LANCL2</name>
    <name evidence="7" type="ORF">A0H81_01812</name>
</gene>
<dbReference type="GO" id="GO:0005975">
    <property type="term" value="P:carbohydrate metabolic process"/>
    <property type="evidence" value="ECO:0007669"/>
    <property type="project" value="InterPro"/>
</dbReference>
<keyword evidence="4" id="KW-0472">Membrane</keyword>
<dbReference type="PANTHER" id="PTHR32208:SF21">
    <property type="entry name" value="LOW QUALITY PROTEIN: ALDEHYDE OXIDASE GLOX-LIKE"/>
    <property type="match status" value="1"/>
</dbReference>
<dbReference type="Pfam" id="PF05147">
    <property type="entry name" value="LANC_like"/>
    <property type="match status" value="1"/>
</dbReference>
<comment type="caution">
    <text evidence="7">The sequence shown here is derived from an EMBL/GenBank/DDBJ whole genome shotgun (WGS) entry which is preliminary data.</text>
</comment>
<feature type="region of interest" description="Disordered" evidence="3">
    <location>
        <begin position="1134"/>
        <end position="1158"/>
    </location>
</feature>
<keyword evidence="2" id="KW-0862">Zinc</keyword>
<dbReference type="PRINTS" id="PR01950">
    <property type="entry name" value="LANCSUPER"/>
</dbReference>
<evidence type="ECO:0000313" key="8">
    <source>
        <dbReference type="Proteomes" id="UP000092993"/>
    </source>
</evidence>
<dbReference type="PANTHER" id="PTHR32208">
    <property type="entry name" value="SECRETED PROTEIN-RELATED"/>
    <property type="match status" value="1"/>
</dbReference>
<proteinExistence type="predicted"/>
<name>A0A1C7MKB8_GRIFR</name>
<evidence type="ECO:0000256" key="4">
    <source>
        <dbReference type="SAM" id="Phobius"/>
    </source>
</evidence>
<feature type="binding site" evidence="2">
    <location>
        <position position="352"/>
    </location>
    <ligand>
        <name>Zn(2+)</name>
        <dbReference type="ChEBI" id="CHEBI:29105"/>
    </ligand>
</feature>
<dbReference type="Gene3D" id="2.130.10.80">
    <property type="entry name" value="Galactose oxidase/kelch, beta-propeller"/>
    <property type="match status" value="1"/>
</dbReference>
<keyword evidence="4" id="KW-0812">Transmembrane</keyword>
<evidence type="ECO:0000259" key="5">
    <source>
        <dbReference type="Pfam" id="PF07250"/>
    </source>
</evidence>
<evidence type="ECO:0000313" key="7">
    <source>
        <dbReference type="EMBL" id="OBZ77248.1"/>
    </source>
</evidence>
<feature type="transmembrane region" description="Helical" evidence="4">
    <location>
        <begin position="1061"/>
        <end position="1083"/>
    </location>
</feature>
<feature type="region of interest" description="Disordered" evidence="3">
    <location>
        <begin position="61"/>
        <end position="80"/>
    </location>
</feature>
<evidence type="ECO:0000256" key="1">
    <source>
        <dbReference type="ARBA" id="ARBA00022729"/>
    </source>
</evidence>
<feature type="compositionally biased region" description="Basic and acidic residues" evidence="3">
    <location>
        <begin position="1144"/>
        <end position="1158"/>
    </location>
</feature>
<accession>A0A1C7MKB8</accession>
<dbReference type="InterPro" id="IPR015202">
    <property type="entry name" value="GO-like_E_set"/>
</dbReference>
<dbReference type="InterPro" id="IPR037293">
    <property type="entry name" value="Gal_Oxidase_central_sf"/>
</dbReference>
<protein>
    <submittedName>
        <fullName evidence="7">LanC-like protein 2</fullName>
    </submittedName>
</protein>
<sequence>MDWRVSEVIPPLALPTTPISSLIAVPFSEPQSGADASFLETSVGPATLVLVRQLRRRQLHLRQQPPEGHTLRHPHKTKSEGDALVEEIELNETWDECVQLLDNTVQVALDEQVGGGGCEVLYGRAGLLYALLFLRAELSAARTALAQTPHDRDRVIASVIRLSSDANISALVNDIIQRGITGAKLYKDELDDEEKALAPPLMWSWHGKRYLGAAHGVAGILQMLISCPLRALSPHWPAIVETVQWLLAIQNPLGNWPTKAGKYMCQITGGSAVSKEAKRVNVGEEDEEELIQWCHGAPGVLILLSTFLQRASHSPSLELPSPLLESIIAALKRGGELVYARGLLRKGVGLCHGVAGSVYALLAVSDALDKTLVGTQGRDHVDENDAYWLLRAVHLADLAAAFQALTQKGQMSVPDRPYSLYEGIGGMCCAWAEVVTRLGAAKGGLPPTNPDLFEDGGNTLVSAMMLFLGNEEKVYILDKAEGNAAQVEGRPAWGAVYDIASRQAEVMPVVTNVFCASGMHMPNGSYATFGGNAAIGPGGNISDITYAGNPYQGEYDTVYQDYDGLLVPECNWFDNASLLSMQRQRWYSAAEPLGDGSVAIIGGFVNGGYVNRNYPNVDPTYEGGAAEPTYEFYPSKGEATIMQFMVKTSGLNSYAHSYLMGSGKMLLQANYSTILWDPLTNEETDLPDMPGRIIRVYPASGGVAMLPLTPENDYTPTVIFCGGSDMDDYQWGNYSWPFEDTWNYPASNKCHTLTPEPTDGSAPAYVEDDDMIEGRTMGQFIALPDGTMMIVNGGVNGTAGYSVRTLNVELYGDMPYGMSLASGPATTPAIYNPKAPKGQRWSNKGFDSSSIPRFYHSSALLLPDGSVMIAGSNPNVDVNLTAMYPTEYRAEIFYPSYFSASVRPVPQGIPKTLTYGGVGFDVLIPSTSYSGSANDAADNTTVMLMRPGWTTHGYNMGQRSMQLNNTYTVNSNGSITLHVAQPPPNPNLFQPGPGLVFVTMSGIPSNGTMVIVGNGQVGTQPTSPATVLPVNVRLSNATGSASPSTDNTNQSNGAASLNSGAIVGAVLGAIVAVGILGAIFGIVMTRRRRAASQASFRSGTAPGGAGGMASLGFMQFADSSIFVPLQQDKSSVASQTGFASTSHGDVRSRPSGEFTHAR</sequence>
<dbReference type="InterPro" id="IPR014756">
    <property type="entry name" value="Ig_E-set"/>
</dbReference>
<dbReference type="InterPro" id="IPR009880">
    <property type="entry name" value="Glyoxal_oxidase_N"/>
</dbReference>